<gene>
    <name evidence="1" type="ordered locus">RSPO_m00174</name>
</gene>
<reference evidence="1 2" key="1">
    <citation type="journal article" date="2011" name="J. Bacteriol.">
        <title>Complete genome sequence of the plant pathogen Ralstonia solanacearum strain Po82.</title>
        <authorList>
            <person name="Xu J."/>
            <person name="Zheng H.J."/>
            <person name="Liu L."/>
            <person name="Pan Z.C."/>
            <person name="Prior P."/>
            <person name="Tang B."/>
            <person name="Xu J.S."/>
            <person name="Zhang H."/>
            <person name="Tian Q."/>
            <person name="Zhang L.Q."/>
            <person name="Feng J."/>
        </authorList>
    </citation>
    <scope>NUCLEOTIDE SEQUENCE [LARGE SCALE GENOMIC DNA]</scope>
    <source>
        <strain evidence="1 2">Po82</strain>
        <plasmid evidence="1">megaplasmid</plasmid>
    </source>
</reference>
<dbReference type="KEGG" id="rsn:RSPO_m00174"/>
<name>F6G864_RALS8</name>
<geneLocation type="plasmid" evidence="2"/>
<proteinExistence type="predicted"/>
<dbReference type="AlphaFoldDB" id="F6G864"/>
<keyword evidence="1" id="KW-0614">Plasmid</keyword>
<organism evidence="1 2">
    <name type="scientific">Ralstonia solanacearum (strain Po82)</name>
    <dbReference type="NCBI Taxonomy" id="1031711"/>
    <lineage>
        <taxon>Bacteria</taxon>
        <taxon>Pseudomonadati</taxon>
        <taxon>Pseudomonadota</taxon>
        <taxon>Betaproteobacteria</taxon>
        <taxon>Burkholderiales</taxon>
        <taxon>Burkholderiaceae</taxon>
        <taxon>Ralstonia</taxon>
        <taxon>Ralstonia solanacearum species complex</taxon>
    </lineage>
</organism>
<sequence>MCKRRLGSARDILVTRRPIHNSRAMRALALTVATHHSNRAGPGFATEPDFPRVQAVDGGEEVLLQRLDVHARAGGLSKQIARRIIPRAGNRF</sequence>
<dbReference type="Proteomes" id="UP000007953">
    <property type="component" value="Plasmid megaplasmid"/>
</dbReference>
<dbReference type="GeneID" id="61365656"/>
<evidence type="ECO:0000313" key="1">
    <source>
        <dbReference type="EMBL" id="AEG70815.1"/>
    </source>
</evidence>
<accession>F6G864</accession>
<dbReference type="RefSeq" id="WP_014618482.1">
    <property type="nucleotide sequence ID" value="NC_017575.1"/>
</dbReference>
<protein>
    <submittedName>
        <fullName evidence="1">Uncharacterized protein</fullName>
    </submittedName>
</protein>
<evidence type="ECO:0000313" key="2">
    <source>
        <dbReference type="Proteomes" id="UP000007953"/>
    </source>
</evidence>
<dbReference type="HOGENOM" id="CLU_2411075_0_0_4"/>
<dbReference type="EMBL" id="CP002820">
    <property type="protein sequence ID" value="AEG70815.1"/>
    <property type="molecule type" value="Genomic_DNA"/>
</dbReference>